<dbReference type="AlphaFoldDB" id="A0A4Q7V3M1"/>
<accession>A0A4Q7V3M1</accession>
<evidence type="ECO:0000313" key="1">
    <source>
        <dbReference type="EMBL" id="RZT91026.1"/>
    </source>
</evidence>
<dbReference type="OrthoDB" id="1122450at2"/>
<name>A0A4Q7V3M1_9BACT</name>
<proteinExistence type="predicted"/>
<reference evidence="1 2" key="1">
    <citation type="submission" date="2019-02" db="EMBL/GenBank/DDBJ databases">
        <title>Genomic Encyclopedia of Type Strains, Phase IV (KMG-IV): sequencing the most valuable type-strain genomes for metagenomic binning, comparative biology and taxonomic classification.</title>
        <authorList>
            <person name="Goeker M."/>
        </authorList>
    </citation>
    <scope>NUCLEOTIDE SEQUENCE [LARGE SCALE GENOMIC DNA]</scope>
    <source>
        <strain evidence="1 2">DSM 28825</strain>
    </source>
</reference>
<organism evidence="1 2">
    <name type="scientific">Ancylomarina subtilis</name>
    <dbReference type="NCBI Taxonomy" id="1639035"/>
    <lineage>
        <taxon>Bacteria</taxon>
        <taxon>Pseudomonadati</taxon>
        <taxon>Bacteroidota</taxon>
        <taxon>Bacteroidia</taxon>
        <taxon>Marinilabiliales</taxon>
        <taxon>Marinifilaceae</taxon>
        <taxon>Ancylomarina</taxon>
    </lineage>
</organism>
<keyword evidence="2" id="KW-1185">Reference proteome</keyword>
<dbReference type="EMBL" id="SHKN01000009">
    <property type="protein sequence ID" value="RZT91026.1"/>
    <property type="molecule type" value="Genomic_DNA"/>
</dbReference>
<sequence length="105" mass="12590">MNFRKDLETSLFYFGFRVCKKRKNLNFLKLDENNFLLIQIFERGETADLIHAKFHSEDDPCNSEPYWEESLKLGFTPESDSQILRNFIKEYENKKNTVANTRYIP</sequence>
<gene>
    <name evidence="1" type="ORF">EV201_3366</name>
</gene>
<comment type="caution">
    <text evidence="1">The sequence shown here is derived from an EMBL/GenBank/DDBJ whole genome shotgun (WGS) entry which is preliminary data.</text>
</comment>
<dbReference type="RefSeq" id="WP_130308706.1">
    <property type="nucleotide sequence ID" value="NZ_SHKN01000009.1"/>
</dbReference>
<dbReference type="Proteomes" id="UP000293562">
    <property type="component" value="Unassembled WGS sequence"/>
</dbReference>
<protein>
    <submittedName>
        <fullName evidence="1">Uncharacterized protein</fullName>
    </submittedName>
</protein>
<evidence type="ECO:0000313" key="2">
    <source>
        <dbReference type="Proteomes" id="UP000293562"/>
    </source>
</evidence>